<evidence type="ECO:0000313" key="2">
    <source>
        <dbReference type="Proteomes" id="UP000194127"/>
    </source>
</evidence>
<evidence type="ECO:0000313" key="1">
    <source>
        <dbReference type="EMBL" id="OSX63030.1"/>
    </source>
</evidence>
<name>A0A1X6N3B9_9APHY</name>
<dbReference type="RefSeq" id="XP_024339824.1">
    <property type="nucleotide sequence ID" value="XM_024480764.1"/>
</dbReference>
<dbReference type="GeneID" id="36325714"/>
<accession>A0A1X6N3B9</accession>
<dbReference type="EMBL" id="KZ110596">
    <property type="protein sequence ID" value="OSX63030.1"/>
    <property type="molecule type" value="Genomic_DNA"/>
</dbReference>
<gene>
    <name evidence="1" type="ORF">POSPLADRAFT_1056380</name>
</gene>
<dbReference type="AlphaFoldDB" id="A0A1X6N3B9"/>
<organism evidence="1 2">
    <name type="scientific">Postia placenta MAD-698-R-SB12</name>
    <dbReference type="NCBI Taxonomy" id="670580"/>
    <lineage>
        <taxon>Eukaryota</taxon>
        <taxon>Fungi</taxon>
        <taxon>Dikarya</taxon>
        <taxon>Basidiomycota</taxon>
        <taxon>Agaricomycotina</taxon>
        <taxon>Agaricomycetes</taxon>
        <taxon>Polyporales</taxon>
        <taxon>Adustoporiaceae</taxon>
        <taxon>Rhodonia</taxon>
    </lineage>
</organism>
<protein>
    <submittedName>
        <fullName evidence="1">Uncharacterized protein</fullName>
    </submittedName>
</protein>
<dbReference type="Proteomes" id="UP000194127">
    <property type="component" value="Unassembled WGS sequence"/>
</dbReference>
<sequence length="136" mass="15336">MNVLQITLFVTEMFPCTVDFIIRITAILLARYIIRLRQLFAGDDEIVSMGETTLSSEGTHSSILHARNQSSHTSSSLLLRHKRDLSQSSVYDSIGGWKDFPDDWLFKDDDDSGEEASDEIELGIVVTRRISVSRSI</sequence>
<reference evidence="1 2" key="1">
    <citation type="submission" date="2017-04" db="EMBL/GenBank/DDBJ databases">
        <title>Genome Sequence of the Model Brown-Rot Fungus Postia placenta SB12.</title>
        <authorList>
            <consortium name="DOE Joint Genome Institute"/>
            <person name="Gaskell J."/>
            <person name="Kersten P."/>
            <person name="Larrondo L.F."/>
            <person name="Canessa P."/>
            <person name="Martinez D."/>
            <person name="Hibbett D."/>
            <person name="Schmoll M."/>
            <person name="Kubicek C.P."/>
            <person name="Martinez A.T."/>
            <person name="Yadav J."/>
            <person name="Master E."/>
            <person name="Magnuson J.K."/>
            <person name="James T."/>
            <person name="Yaver D."/>
            <person name="Berka R."/>
            <person name="Labutti K."/>
            <person name="Lipzen A."/>
            <person name="Aerts A."/>
            <person name="Barry K."/>
            <person name="Henrissat B."/>
            <person name="Blanchette R."/>
            <person name="Grigoriev I."/>
            <person name="Cullen D."/>
        </authorList>
    </citation>
    <scope>NUCLEOTIDE SEQUENCE [LARGE SCALE GENOMIC DNA]</scope>
    <source>
        <strain evidence="1 2">MAD-698-R-SB12</strain>
    </source>
</reference>
<keyword evidence="2" id="KW-1185">Reference proteome</keyword>
<proteinExistence type="predicted"/>